<name>A0A1E1XEJ5_9ACAR</name>
<dbReference type="AlphaFoldDB" id="A0A1E1XEJ5"/>
<feature type="region of interest" description="Disordered" evidence="1">
    <location>
        <begin position="52"/>
        <end position="74"/>
    </location>
</feature>
<accession>A0A1E1XEJ5</accession>
<organism evidence="2">
    <name type="scientific">Amblyomma aureolatum</name>
    <dbReference type="NCBI Taxonomy" id="187763"/>
    <lineage>
        <taxon>Eukaryota</taxon>
        <taxon>Metazoa</taxon>
        <taxon>Ecdysozoa</taxon>
        <taxon>Arthropoda</taxon>
        <taxon>Chelicerata</taxon>
        <taxon>Arachnida</taxon>
        <taxon>Acari</taxon>
        <taxon>Parasitiformes</taxon>
        <taxon>Ixodida</taxon>
        <taxon>Ixodoidea</taxon>
        <taxon>Ixodidae</taxon>
        <taxon>Amblyomminae</taxon>
        <taxon>Amblyomma</taxon>
    </lineage>
</organism>
<feature type="non-terminal residue" evidence="2">
    <location>
        <position position="1"/>
    </location>
</feature>
<reference evidence="2" key="1">
    <citation type="journal article" date="2017" name="Front. Cell. Infect. Microbiol.">
        <title>The Distinct Transcriptional Response of the Midgut of Amblyomma sculptum and Amblyomma aureolatum Ticks to Rickettsia rickettsii Correlates to Their Differences in Susceptibility to Infection.</title>
        <authorList>
            <person name="Martins L.A."/>
            <person name="Galletti M.F.B.M."/>
            <person name="Ribeiro J.M."/>
            <person name="Fujita A."/>
            <person name="Costa F.B."/>
            <person name="Labruna M.B."/>
            <person name="Daffre S."/>
            <person name="Fogaca A.C."/>
        </authorList>
    </citation>
    <scope>NUCLEOTIDE SEQUENCE</scope>
</reference>
<feature type="region of interest" description="Disordered" evidence="1">
    <location>
        <begin position="222"/>
        <end position="322"/>
    </location>
</feature>
<protein>
    <submittedName>
        <fullName evidence="2">Uncharacterized protein</fullName>
    </submittedName>
</protein>
<sequence length="322" mass="35315">RAPGVSRRMAAVLRTAMRTGGPEAAAAAAFAAEDSRSSGTYSMHPRLRRYARYGRPTSYRDGSERGRPSNRSASTWTVQMGEVTVSYVSHESWYKQPRPERGQPFASVDEPFRGCTLEERHPKEPKATYSQAELRSLCPICGTLVIHWETHVAGQLHYDKTHQGEKAAGARNRVGATVSGSSDLAVPTQTDVVAALRVLQATRPDIIAASLRVALPQQALPSSLTQHASSRPDTLPPPLPSSLTQHASSRPAMLPPPLPQRSRWDPEYKNGTAYPPSSSTRMQSRPFIKREESARSWSRSHDTNSTGYSSSRKHAGYSSGRN</sequence>
<feature type="non-terminal residue" evidence="2">
    <location>
        <position position="322"/>
    </location>
</feature>
<feature type="compositionally biased region" description="Basic and acidic residues" evidence="1">
    <location>
        <begin position="288"/>
        <end position="302"/>
    </location>
</feature>
<proteinExistence type="evidence at transcript level"/>
<dbReference type="EMBL" id="GFAC01001590">
    <property type="protein sequence ID" value="JAT97598.1"/>
    <property type="molecule type" value="mRNA"/>
</dbReference>
<evidence type="ECO:0000313" key="2">
    <source>
        <dbReference type="EMBL" id="JAT97598.1"/>
    </source>
</evidence>
<evidence type="ECO:0000256" key="1">
    <source>
        <dbReference type="SAM" id="MobiDB-lite"/>
    </source>
</evidence>